<protein>
    <submittedName>
        <fullName evidence="1">Uncharacterized protein</fullName>
    </submittedName>
</protein>
<evidence type="ECO:0000313" key="2">
    <source>
        <dbReference type="Proteomes" id="UP000325780"/>
    </source>
</evidence>
<organism evidence="1 2">
    <name type="scientific">Aspergillus avenaceus</name>
    <dbReference type="NCBI Taxonomy" id="36643"/>
    <lineage>
        <taxon>Eukaryota</taxon>
        <taxon>Fungi</taxon>
        <taxon>Dikarya</taxon>
        <taxon>Ascomycota</taxon>
        <taxon>Pezizomycotina</taxon>
        <taxon>Eurotiomycetes</taxon>
        <taxon>Eurotiomycetidae</taxon>
        <taxon>Eurotiales</taxon>
        <taxon>Aspergillaceae</taxon>
        <taxon>Aspergillus</taxon>
        <taxon>Aspergillus subgen. Circumdati</taxon>
    </lineage>
</organism>
<reference evidence="1 2" key="1">
    <citation type="submission" date="2019-04" db="EMBL/GenBank/DDBJ databases">
        <title>Friends and foes A comparative genomics study of 23 Aspergillus species from section Flavi.</title>
        <authorList>
            <consortium name="DOE Joint Genome Institute"/>
            <person name="Kjaerbolling I."/>
            <person name="Vesth T."/>
            <person name="Frisvad J.C."/>
            <person name="Nybo J.L."/>
            <person name="Theobald S."/>
            <person name="Kildgaard S."/>
            <person name="Isbrandt T."/>
            <person name="Kuo A."/>
            <person name="Sato A."/>
            <person name="Lyhne E.K."/>
            <person name="Kogle M.E."/>
            <person name="Wiebenga A."/>
            <person name="Kun R.S."/>
            <person name="Lubbers R.J."/>
            <person name="Makela M.R."/>
            <person name="Barry K."/>
            <person name="Chovatia M."/>
            <person name="Clum A."/>
            <person name="Daum C."/>
            <person name="Haridas S."/>
            <person name="He G."/>
            <person name="LaButti K."/>
            <person name="Lipzen A."/>
            <person name="Mondo S."/>
            <person name="Riley R."/>
            <person name="Salamov A."/>
            <person name="Simmons B.A."/>
            <person name="Magnuson J.K."/>
            <person name="Henrissat B."/>
            <person name="Mortensen U.H."/>
            <person name="Larsen T.O."/>
            <person name="Devries R.P."/>
            <person name="Grigoriev I.V."/>
            <person name="Machida M."/>
            <person name="Baker S.E."/>
            <person name="Andersen M.R."/>
        </authorList>
    </citation>
    <scope>NUCLEOTIDE SEQUENCE [LARGE SCALE GENOMIC DNA]</scope>
    <source>
        <strain evidence="1 2">IBT 18842</strain>
    </source>
</reference>
<proteinExistence type="predicted"/>
<accession>A0A5N6TUI9</accession>
<gene>
    <name evidence="1" type="ORF">BDV25DRAFT_155310</name>
</gene>
<name>A0A5N6TUI9_ASPAV</name>
<keyword evidence="2" id="KW-1185">Reference proteome</keyword>
<dbReference type="Proteomes" id="UP000325780">
    <property type="component" value="Unassembled WGS sequence"/>
</dbReference>
<evidence type="ECO:0000313" key="1">
    <source>
        <dbReference type="EMBL" id="KAE8149967.1"/>
    </source>
</evidence>
<sequence length="73" mass="7665">MLSPMSLPSLASHLVSTLAPLACLPFLLPLDLLLTTSLPPLPVTLSPPRLSSPVLSLTRFPPPRTSALLALSL</sequence>
<dbReference type="AlphaFoldDB" id="A0A5N6TUI9"/>
<dbReference type="EMBL" id="ML742107">
    <property type="protein sequence ID" value="KAE8149967.1"/>
    <property type="molecule type" value="Genomic_DNA"/>
</dbReference>